<organism evidence="2">
    <name type="scientific">Psilocybe cubensis</name>
    <name type="common">Psychedelic mushroom</name>
    <name type="synonym">Stropharia cubensis</name>
    <dbReference type="NCBI Taxonomy" id="181762"/>
    <lineage>
        <taxon>Eukaryota</taxon>
        <taxon>Fungi</taxon>
        <taxon>Dikarya</taxon>
        <taxon>Basidiomycota</taxon>
        <taxon>Agaricomycotina</taxon>
        <taxon>Agaricomycetes</taxon>
        <taxon>Agaricomycetidae</taxon>
        <taxon>Agaricales</taxon>
        <taxon>Agaricineae</taxon>
        <taxon>Strophariaceae</taxon>
        <taxon>Psilocybe</taxon>
    </lineage>
</organism>
<dbReference type="EMBL" id="JAFIQS010000008">
    <property type="protein sequence ID" value="KAG5166726.1"/>
    <property type="molecule type" value="Genomic_DNA"/>
</dbReference>
<name>A0A8H7XVF5_PSICU</name>
<dbReference type="AlphaFoldDB" id="A0A8H7XVF5"/>
<dbReference type="InterPro" id="IPR045340">
    <property type="entry name" value="DUF6533"/>
</dbReference>
<comment type="caution">
    <text evidence="2">The sequence shown here is derived from an EMBL/GenBank/DDBJ whole genome shotgun (WGS) entry which is preliminary data.</text>
</comment>
<evidence type="ECO:0000313" key="2">
    <source>
        <dbReference type="EMBL" id="KAG5166726.1"/>
    </source>
</evidence>
<protein>
    <recommendedName>
        <fullName evidence="1">DUF6533 domain-containing protein</fullName>
    </recommendedName>
</protein>
<gene>
    <name evidence="2" type="ORF">JR316_008816</name>
</gene>
<evidence type="ECO:0000259" key="1">
    <source>
        <dbReference type="Pfam" id="PF20151"/>
    </source>
</evidence>
<feature type="domain" description="DUF6533" evidence="1">
    <location>
        <begin position="51"/>
        <end position="95"/>
    </location>
</feature>
<dbReference type="Pfam" id="PF20151">
    <property type="entry name" value="DUF6533"/>
    <property type="match status" value="1"/>
</dbReference>
<sequence>MDGQTGTGFPGAGFPPPGGPAAPPLFMYPAGMMMVTPDILRALRGWTILTYLEVTAMTLFLYDYTLTFGMEYRLVWKKRSSVIKLLYIFQRYLPFCDVGFLTIYRHSSANLTGPQCHVLTVGTGSMSVRPLLICYHCGLTVVLPPPCPNSEVLTFTGAIASESALLPLSPYHTCS</sequence>
<accession>A0A8H7XVF5</accession>
<proteinExistence type="predicted"/>
<reference evidence="2" key="1">
    <citation type="submission" date="2021-02" db="EMBL/GenBank/DDBJ databases">
        <title>Psilocybe cubensis genome.</title>
        <authorList>
            <person name="Mckernan K.J."/>
            <person name="Crawford S."/>
            <person name="Trippe A."/>
            <person name="Kane L.T."/>
            <person name="Mclaughlin S."/>
        </authorList>
    </citation>
    <scope>NUCLEOTIDE SEQUENCE [LARGE SCALE GENOMIC DNA]</scope>
    <source>
        <strain evidence="2">MGC-MH-2018</strain>
    </source>
</reference>